<reference evidence="3 4" key="1">
    <citation type="journal article" date="2012" name="J. Bacteriol.">
        <title>Complete genome sequence of the broad-host-range strain Sinorhizobium fredii USDA257.</title>
        <authorList>
            <person name="Schuldes J."/>
            <person name="Rodriguez Orbegoso M."/>
            <person name="Schmeisser C."/>
            <person name="Krishnan H.B."/>
            <person name="Daniel R."/>
            <person name="Streit W.R."/>
        </authorList>
    </citation>
    <scope>NUCLEOTIDE SEQUENCE [LARGE SCALE GENOMIC DNA]</scope>
    <source>
        <strain evidence="3 4">USDA 257</strain>
    </source>
</reference>
<name>I3XBW3_SINF2</name>
<accession>I3XBW3</accession>
<evidence type="ECO:0000256" key="1">
    <source>
        <dbReference type="SAM" id="MobiDB-lite"/>
    </source>
</evidence>
<feature type="region of interest" description="Disordered" evidence="1">
    <location>
        <begin position="460"/>
        <end position="530"/>
    </location>
</feature>
<dbReference type="InterPro" id="IPR003692">
    <property type="entry name" value="Hydantoinase_B"/>
</dbReference>
<proteinExistence type="predicted"/>
<dbReference type="PANTHER" id="PTHR11365">
    <property type="entry name" value="5-OXOPROLINASE RELATED"/>
    <property type="match status" value="1"/>
</dbReference>
<evidence type="ECO:0000313" key="3">
    <source>
        <dbReference type="EMBL" id="AFL53369.1"/>
    </source>
</evidence>
<dbReference type="eggNOG" id="COG0146">
    <property type="taxonomic scope" value="Bacteria"/>
</dbReference>
<sequence>MIQLDALDLQVIWNRLIALVEEQAQTLLRTAFSPIVRECGDLSAGVFDAKGRMLAQAVTGTPGHVNAMAASVGHFLKRFPLETMVEGDVYVTNDPWLGSGHRNDFVVCTPVFLGGRVVAIFSCTAHLTDLGGLGFSPEGTDVFMEALGIPFLKLFDAGALNETLMAIVKDNSRLPIECEGDMYSLANCNEMAGRRLLATMDEFRLDTLEGVSDHILNSSRDAALAKIAALPKGEWSAKMTIDGYNAPVLLAATLMMDGAKIKVDYSGTSSQVQKGVNCPLIYATAYTVYGLASALFPDIPNNAGSLSVFEVTAPSGSIVNAERPAAVQCRHVIGQMLPDVVFGCLVQALPDAVPAEGASCLWNATFQGSAADPFVVTFFTNGGTGARPVKDGLSATAYPSGVKSAPIEVLEATTPLLFWAKEFRPGSGGAGKWNGGHGLRIEVENRSRGAVTLKTSFDRMRNPARGRNGGTAGAPGRLSISGEQRGGMGMHSIEPKARLLLETPGGGGFGPASERTADAVARDRRHGLTS</sequence>
<dbReference type="GO" id="GO:0005829">
    <property type="term" value="C:cytosol"/>
    <property type="evidence" value="ECO:0007669"/>
    <property type="project" value="TreeGrafter"/>
</dbReference>
<evidence type="ECO:0000313" key="4">
    <source>
        <dbReference type="Proteomes" id="UP000006180"/>
    </source>
</evidence>
<dbReference type="RefSeq" id="WP_014765492.1">
    <property type="nucleotide sequence ID" value="NC_018000.1"/>
</dbReference>
<dbReference type="STRING" id="1185652.USDA257_c48340"/>
<evidence type="ECO:0000259" key="2">
    <source>
        <dbReference type="Pfam" id="PF02538"/>
    </source>
</evidence>
<organism evidence="3 4">
    <name type="scientific">Sinorhizobium fredii (strain USDA 257)</name>
    <dbReference type="NCBI Taxonomy" id="1185652"/>
    <lineage>
        <taxon>Bacteria</taxon>
        <taxon>Pseudomonadati</taxon>
        <taxon>Pseudomonadota</taxon>
        <taxon>Alphaproteobacteria</taxon>
        <taxon>Hyphomicrobiales</taxon>
        <taxon>Rhizobiaceae</taxon>
        <taxon>Sinorhizobium/Ensifer group</taxon>
        <taxon>Sinorhizobium</taxon>
    </lineage>
</organism>
<dbReference type="PATRIC" id="fig|1185652.3.peg.5013"/>
<dbReference type="GO" id="GO:0006749">
    <property type="term" value="P:glutathione metabolic process"/>
    <property type="evidence" value="ECO:0007669"/>
    <property type="project" value="TreeGrafter"/>
</dbReference>
<dbReference type="EMBL" id="CP003563">
    <property type="protein sequence ID" value="AFL53369.1"/>
    <property type="molecule type" value="Genomic_DNA"/>
</dbReference>
<dbReference type="HOGENOM" id="CLU_020413_1_1_5"/>
<dbReference type="KEGG" id="sfd:USDA257_c48340"/>
<dbReference type="Pfam" id="PF02538">
    <property type="entry name" value="Hydantoinase_B"/>
    <property type="match status" value="1"/>
</dbReference>
<dbReference type="GO" id="GO:0017168">
    <property type="term" value="F:5-oxoprolinase (ATP-hydrolyzing) activity"/>
    <property type="evidence" value="ECO:0007669"/>
    <property type="project" value="TreeGrafter"/>
</dbReference>
<dbReference type="InterPro" id="IPR045079">
    <property type="entry name" value="Oxoprolinase-like"/>
</dbReference>
<feature type="domain" description="Hydantoinase B/oxoprolinase" evidence="2">
    <location>
        <begin position="5"/>
        <end position="511"/>
    </location>
</feature>
<protein>
    <submittedName>
        <fullName evidence="3">Hydantoin utilization protein B</fullName>
    </submittedName>
</protein>
<dbReference type="AlphaFoldDB" id="I3XBW3"/>
<dbReference type="Proteomes" id="UP000006180">
    <property type="component" value="Chromosome"/>
</dbReference>
<gene>
    <name evidence="3" type="primary">hyuB2</name>
    <name evidence="3" type="ORF">USDA257_c48340</name>
</gene>
<dbReference type="PANTHER" id="PTHR11365:SF23">
    <property type="entry name" value="HYPOTHETICAL 5-OXOPROLINASE (EUROFUNG)-RELATED"/>
    <property type="match status" value="1"/>
</dbReference>